<evidence type="ECO:0000256" key="1">
    <source>
        <dbReference type="ARBA" id="ARBA00000085"/>
    </source>
</evidence>
<feature type="transmembrane region" description="Helical" evidence="18">
    <location>
        <begin position="252"/>
        <end position="274"/>
    </location>
</feature>
<dbReference type="Gene3D" id="3.30.565.10">
    <property type="entry name" value="Histidine kinase-like ATPase, C-terminal domain"/>
    <property type="match status" value="1"/>
</dbReference>
<keyword evidence="10" id="KW-0547">Nucleotide-binding</keyword>
<comment type="subcellular location">
    <subcellularLocation>
        <location evidence="3">Cytoplasm</location>
    </subcellularLocation>
</comment>
<evidence type="ECO:0000256" key="8">
    <source>
        <dbReference type="ARBA" id="ARBA00022679"/>
    </source>
</evidence>
<evidence type="ECO:0000256" key="16">
    <source>
        <dbReference type="ARBA" id="ARBA00024827"/>
    </source>
</evidence>
<keyword evidence="18" id="KW-1133">Transmembrane helix</keyword>
<dbReference type="EC" id="2.7.13.3" evidence="4"/>
<comment type="catalytic activity">
    <reaction evidence="1">
        <text>ATP + protein L-histidine = ADP + protein N-phospho-L-histidine.</text>
        <dbReference type="EC" id="2.7.13.3"/>
    </reaction>
</comment>
<dbReference type="EMBL" id="CP090978">
    <property type="protein sequence ID" value="UJF31576.1"/>
    <property type="molecule type" value="Genomic_DNA"/>
</dbReference>
<keyword evidence="18" id="KW-0812">Transmembrane</keyword>
<proteinExistence type="predicted"/>
<dbReference type="InterPro" id="IPR004358">
    <property type="entry name" value="Sig_transdc_His_kin-like_C"/>
</dbReference>
<dbReference type="InterPro" id="IPR011712">
    <property type="entry name" value="Sig_transdc_His_kin_sub3_dim/P"/>
</dbReference>
<evidence type="ECO:0000256" key="18">
    <source>
        <dbReference type="SAM" id="Phobius"/>
    </source>
</evidence>
<keyword evidence="12" id="KW-0067">ATP-binding</keyword>
<keyword evidence="7" id="KW-0963">Cytoplasm</keyword>
<evidence type="ECO:0000256" key="15">
    <source>
        <dbReference type="ARBA" id="ARBA00023014"/>
    </source>
</evidence>
<keyword evidence="14" id="KW-0902">Two-component regulatory system</keyword>
<feature type="transmembrane region" description="Helical" evidence="18">
    <location>
        <begin position="123"/>
        <end position="143"/>
    </location>
</feature>
<keyword evidence="6" id="KW-0004">4Fe-4S</keyword>
<dbReference type="RefSeq" id="WP_235117922.1">
    <property type="nucleotide sequence ID" value="NZ_CP090978.1"/>
</dbReference>
<keyword evidence="9" id="KW-0479">Metal-binding</keyword>
<evidence type="ECO:0000256" key="6">
    <source>
        <dbReference type="ARBA" id="ARBA00022485"/>
    </source>
</evidence>
<keyword evidence="18" id="KW-0472">Membrane</keyword>
<keyword evidence="15" id="KW-0411">Iron-sulfur</keyword>
<feature type="transmembrane region" description="Helical" evidence="18">
    <location>
        <begin position="219"/>
        <end position="240"/>
    </location>
</feature>
<comment type="function">
    <text evidence="16">Member of the two-component regulatory system NreB/NreC involved in the control of dissimilatory nitrate/nitrite reduction in response to oxygen. NreB functions as a direct oxygen sensor histidine kinase which is autophosphorylated, in the absence of oxygen, probably at the conserved histidine residue, and transfers its phosphate group probably to a conserved aspartate residue of NreC. NreB/NreC activates the expression of the nitrate (narGHJI) and nitrite (nir) reductase operons, as well as the putative nitrate transporter gene narT.</text>
</comment>
<feature type="transmembrane region" description="Helical" evidence="18">
    <location>
        <begin position="180"/>
        <end position="199"/>
    </location>
</feature>
<dbReference type="InterPro" id="IPR003594">
    <property type="entry name" value="HATPase_dom"/>
</dbReference>
<feature type="transmembrane region" description="Helical" evidence="18">
    <location>
        <begin position="155"/>
        <end position="174"/>
    </location>
</feature>
<evidence type="ECO:0000256" key="7">
    <source>
        <dbReference type="ARBA" id="ARBA00022490"/>
    </source>
</evidence>
<dbReference type="Pfam" id="PF02518">
    <property type="entry name" value="HATPase_c"/>
    <property type="match status" value="1"/>
</dbReference>
<evidence type="ECO:0000259" key="19">
    <source>
        <dbReference type="PROSITE" id="PS50109"/>
    </source>
</evidence>
<evidence type="ECO:0000256" key="10">
    <source>
        <dbReference type="ARBA" id="ARBA00022741"/>
    </source>
</evidence>
<accession>A0ABY3SEF0</accession>
<feature type="domain" description="Histidine kinase" evidence="19">
    <location>
        <begin position="497"/>
        <end position="702"/>
    </location>
</feature>
<dbReference type="Pfam" id="PF07730">
    <property type="entry name" value="HisKA_3"/>
    <property type="match status" value="1"/>
</dbReference>
<feature type="transmembrane region" description="Helical" evidence="18">
    <location>
        <begin position="316"/>
        <end position="336"/>
    </location>
</feature>
<keyword evidence="11 20" id="KW-0418">Kinase</keyword>
<evidence type="ECO:0000256" key="13">
    <source>
        <dbReference type="ARBA" id="ARBA00023004"/>
    </source>
</evidence>
<gene>
    <name evidence="20" type="ORF">L0M14_17370</name>
</gene>
<dbReference type="Gene3D" id="1.20.5.1930">
    <property type="match status" value="1"/>
</dbReference>
<dbReference type="SMART" id="SM00387">
    <property type="entry name" value="HATPase_c"/>
    <property type="match status" value="1"/>
</dbReference>
<feature type="transmembrane region" description="Helical" evidence="18">
    <location>
        <begin position="93"/>
        <end position="111"/>
    </location>
</feature>
<feature type="transmembrane region" description="Helical" evidence="18">
    <location>
        <begin position="68"/>
        <end position="86"/>
    </location>
</feature>
<dbReference type="PROSITE" id="PS50109">
    <property type="entry name" value="HIS_KIN"/>
    <property type="match status" value="1"/>
</dbReference>
<dbReference type="InterPro" id="IPR005467">
    <property type="entry name" value="His_kinase_dom"/>
</dbReference>
<dbReference type="GO" id="GO:0016301">
    <property type="term" value="F:kinase activity"/>
    <property type="evidence" value="ECO:0007669"/>
    <property type="project" value="UniProtKB-KW"/>
</dbReference>
<dbReference type="Proteomes" id="UP001649230">
    <property type="component" value="Chromosome"/>
</dbReference>
<comment type="cofactor">
    <cofactor evidence="2">
        <name>[4Fe-4S] cluster</name>
        <dbReference type="ChEBI" id="CHEBI:49883"/>
    </cofactor>
</comment>
<evidence type="ECO:0000256" key="9">
    <source>
        <dbReference type="ARBA" id="ARBA00022723"/>
    </source>
</evidence>
<evidence type="ECO:0000256" key="5">
    <source>
        <dbReference type="ARBA" id="ARBA00017322"/>
    </source>
</evidence>
<evidence type="ECO:0000256" key="4">
    <source>
        <dbReference type="ARBA" id="ARBA00012438"/>
    </source>
</evidence>
<name>A0ABY3SEF0_9BACL</name>
<dbReference type="SUPFAM" id="SSF55781">
    <property type="entry name" value="GAF domain-like"/>
    <property type="match status" value="1"/>
</dbReference>
<dbReference type="InterPro" id="IPR050482">
    <property type="entry name" value="Sensor_HK_TwoCompSys"/>
</dbReference>
<evidence type="ECO:0000256" key="17">
    <source>
        <dbReference type="ARBA" id="ARBA00030800"/>
    </source>
</evidence>
<evidence type="ECO:0000256" key="3">
    <source>
        <dbReference type="ARBA" id="ARBA00004496"/>
    </source>
</evidence>
<sequence length="702" mass="78362">MNLFRILTAVIGLSALALFAASIPTFYTQLRDYCSLQPCQSFYVPPPPAGWLAAHHVTPGQYAFSYEVIYAVFGFVYVLAGMLIYYKKPNEWLGLLGTMMLMSLGTTFTPITSALMQYPWLTYPFRIIEGLGFAAFILFFFMFPTGKFVPKWSMIAAFLVIGVRVPGMLAPGTILDIQYWSQILMFVWLFGWASCLIGVQIYRYKREMKPLERQQTKWVVYGLVVSLSGLLGFTIIYIIWQSAFDSDPYLTYLMEVCIHFSMLIIAVTLMMAILKHRLWDIDPLMNRTLVYGILTACVVGVYALSIGYFSKLLNGQHHWFASVVATGIVAVMFAPVKAKLQRWINRLMYGEQDDPQSVLVKLGKKLEEPMPPEEVLRLVVRTIKEALRLPYASLLLTQGNRGIVQIEDGSPQPDCHEYGVVHQGEQVAKLLLAPRGPGETFTASDRSFLETLMHQAATIVNSVKISLDVKLLAEDLQESRERLVLAREEERRRLRSNLHDDLAPRLAALAFTTAAAEELLESDPATSKGILAELRTTIRSTVSEVRSLVHNLRPPALDELGLIGAIRERINDVISPFQRFQQGGHLQGLHIELDAPDRLAELPAAVEVAAYRIATEGIVNVVRHSGATHCHVVVQHNEERAQLTLEITDNGRGLRPAENRGSTGGIGLASMRERAEELGGSFHIESLPQGGTKLMAALPTNE</sequence>
<protein>
    <recommendedName>
        <fullName evidence="5">Oxygen sensor histidine kinase NreB</fullName>
        <ecNumber evidence="4">2.7.13.3</ecNumber>
    </recommendedName>
    <alternativeName>
        <fullName evidence="17">Nitrogen regulation protein B</fullName>
    </alternativeName>
</protein>
<organism evidence="20 21">
    <name type="scientific">Paenibacillus hexagrammi</name>
    <dbReference type="NCBI Taxonomy" id="2908839"/>
    <lineage>
        <taxon>Bacteria</taxon>
        <taxon>Bacillati</taxon>
        <taxon>Bacillota</taxon>
        <taxon>Bacilli</taxon>
        <taxon>Bacillales</taxon>
        <taxon>Paenibacillaceae</taxon>
        <taxon>Paenibacillus</taxon>
    </lineage>
</organism>
<keyword evidence="8" id="KW-0808">Transferase</keyword>
<evidence type="ECO:0000313" key="21">
    <source>
        <dbReference type="Proteomes" id="UP001649230"/>
    </source>
</evidence>
<dbReference type="PRINTS" id="PR00344">
    <property type="entry name" value="BCTRLSENSOR"/>
</dbReference>
<keyword evidence="21" id="KW-1185">Reference proteome</keyword>
<dbReference type="InterPro" id="IPR036890">
    <property type="entry name" value="HATPase_C_sf"/>
</dbReference>
<evidence type="ECO:0000256" key="11">
    <source>
        <dbReference type="ARBA" id="ARBA00022777"/>
    </source>
</evidence>
<reference evidence="20 21" key="1">
    <citation type="journal article" date="2024" name="Int. J. Syst. Evol. Microbiol.">
        <title>Paenibacillus hexagrammi sp. nov., a novel bacterium isolated from the gut content of Hexagrammos agrammus.</title>
        <authorList>
            <person name="Jung H.K."/>
            <person name="Kim D.G."/>
            <person name="Zin H."/>
            <person name="Park J."/>
            <person name="Jung H."/>
            <person name="Kim Y.O."/>
            <person name="Kong H.J."/>
            <person name="Kim J.W."/>
            <person name="Kim Y.S."/>
        </authorList>
    </citation>
    <scope>NUCLEOTIDE SEQUENCE [LARGE SCALE GENOMIC DNA]</scope>
    <source>
        <strain evidence="20 21">YPD9-1</strain>
    </source>
</reference>
<keyword evidence="13" id="KW-0408">Iron</keyword>
<evidence type="ECO:0000313" key="20">
    <source>
        <dbReference type="EMBL" id="UJF31576.1"/>
    </source>
</evidence>
<feature type="transmembrane region" description="Helical" evidence="18">
    <location>
        <begin position="289"/>
        <end position="310"/>
    </location>
</feature>
<dbReference type="CDD" id="cd16917">
    <property type="entry name" value="HATPase_UhpB-NarQ-NarX-like"/>
    <property type="match status" value="1"/>
</dbReference>
<evidence type="ECO:0000256" key="14">
    <source>
        <dbReference type="ARBA" id="ARBA00023012"/>
    </source>
</evidence>
<evidence type="ECO:0000256" key="12">
    <source>
        <dbReference type="ARBA" id="ARBA00022840"/>
    </source>
</evidence>
<evidence type="ECO:0000256" key="2">
    <source>
        <dbReference type="ARBA" id="ARBA00001966"/>
    </source>
</evidence>
<dbReference type="PANTHER" id="PTHR24421">
    <property type="entry name" value="NITRATE/NITRITE SENSOR PROTEIN NARX-RELATED"/>
    <property type="match status" value="1"/>
</dbReference>
<dbReference type="SUPFAM" id="SSF55874">
    <property type="entry name" value="ATPase domain of HSP90 chaperone/DNA topoisomerase II/histidine kinase"/>
    <property type="match status" value="1"/>
</dbReference>